<feature type="chain" id="PRO_5007546548" description="Lipoprotein" evidence="2">
    <location>
        <begin position="25"/>
        <end position="104"/>
    </location>
</feature>
<dbReference type="EMBL" id="LDSL01000130">
    <property type="protein sequence ID" value="KTT16103.1"/>
    <property type="molecule type" value="Genomic_DNA"/>
</dbReference>
<reference evidence="3 4" key="1">
    <citation type="journal article" date="2016" name="Front. Microbiol.">
        <title>Genomic Resource of Rice Seed Associated Bacteria.</title>
        <authorList>
            <person name="Midha S."/>
            <person name="Bansal K."/>
            <person name="Sharma S."/>
            <person name="Kumar N."/>
            <person name="Patil P.P."/>
            <person name="Chaudhry V."/>
            <person name="Patil P.B."/>
        </authorList>
    </citation>
    <scope>NUCLEOTIDE SEQUENCE [LARGE SCALE GENOMIC DNA]</scope>
    <source>
        <strain evidence="3 4">NS331</strain>
    </source>
</reference>
<organism evidence="3 4">
    <name type="scientific">Pseudacidovorax intermedius</name>
    <dbReference type="NCBI Taxonomy" id="433924"/>
    <lineage>
        <taxon>Bacteria</taxon>
        <taxon>Pseudomonadati</taxon>
        <taxon>Pseudomonadota</taxon>
        <taxon>Betaproteobacteria</taxon>
        <taxon>Burkholderiales</taxon>
        <taxon>Comamonadaceae</taxon>
        <taxon>Pseudacidovorax</taxon>
    </lineage>
</organism>
<keyword evidence="4" id="KW-1185">Reference proteome</keyword>
<sequence length="104" mass="10869">MHAPTRVLALAAMAVLAANLAACAAPEEGPPPVAPVPLAPPPPRIVGNDGDPLATEGPASCKPSTGYIWCDSARRCVRPWELAREKGFPNTLEGFQAFCRPAPK</sequence>
<name>A0A147GP77_9BURK</name>
<evidence type="ECO:0000313" key="3">
    <source>
        <dbReference type="EMBL" id="KTT16103.1"/>
    </source>
</evidence>
<feature type="compositionally biased region" description="Pro residues" evidence="1">
    <location>
        <begin position="33"/>
        <end position="44"/>
    </location>
</feature>
<comment type="caution">
    <text evidence="3">The sequence shown here is derived from an EMBL/GenBank/DDBJ whole genome shotgun (WGS) entry which is preliminary data.</text>
</comment>
<feature type="region of interest" description="Disordered" evidence="1">
    <location>
        <begin position="33"/>
        <end position="54"/>
    </location>
</feature>
<dbReference type="AlphaFoldDB" id="A0A147GP77"/>
<proteinExistence type="predicted"/>
<protein>
    <recommendedName>
        <fullName evidence="5">Lipoprotein</fullName>
    </recommendedName>
</protein>
<evidence type="ECO:0000313" key="4">
    <source>
        <dbReference type="Proteomes" id="UP000072741"/>
    </source>
</evidence>
<dbReference type="OrthoDB" id="8913515at2"/>
<evidence type="ECO:0000256" key="1">
    <source>
        <dbReference type="SAM" id="MobiDB-lite"/>
    </source>
</evidence>
<gene>
    <name evidence="3" type="ORF">NS331_19100</name>
</gene>
<evidence type="ECO:0000256" key="2">
    <source>
        <dbReference type="SAM" id="SignalP"/>
    </source>
</evidence>
<dbReference type="Proteomes" id="UP000072741">
    <property type="component" value="Unassembled WGS sequence"/>
</dbReference>
<accession>A0A147GP77</accession>
<feature type="signal peptide" evidence="2">
    <location>
        <begin position="1"/>
        <end position="24"/>
    </location>
</feature>
<dbReference type="RefSeq" id="WP_058643536.1">
    <property type="nucleotide sequence ID" value="NZ_LDSL01000130.1"/>
</dbReference>
<evidence type="ECO:0008006" key="5">
    <source>
        <dbReference type="Google" id="ProtNLM"/>
    </source>
</evidence>
<keyword evidence="2" id="KW-0732">Signal</keyword>